<dbReference type="EMBL" id="VSWC01000196">
    <property type="protein sequence ID" value="KAA1066430.1"/>
    <property type="molecule type" value="Genomic_DNA"/>
</dbReference>
<dbReference type="GO" id="GO:0005737">
    <property type="term" value="C:cytoplasm"/>
    <property type="evidence" value="ECO:0007669"/>
    <property type="project" value="TreeGrafter"/>
</dbReference>
<reference evidence="4 5" key="1">
    <citation type="submission" date="2019-05" db="EMBL/GenBank/DDBJ databases">
        <title>Emergence of the Ug99 lineage of the wheat stem rust pathogen through somatic hybridization.</title>
        <authorList>
            <person name="Li F."/>
            <person name="Upadhyaya N.M."/>
            <person name="Sperschneider J."/>
            <person name="Matny O."/>
            <person name="Nguyen-Phuc H."/>
            <person name="Mago R."/>
            <person name="Raley C."/>
            <person name="Miller M.E."/>
            <person name="Silverstein K.A.T."/>
            <person name="Henningsen E."/>
            <person name="Hirsch C.D."/>
            <person name="Visser B."/>
            <person name="Pretorius Z.A."/>
            <person name="Steffenson B.J."/>
            <person name="Schwessinger B."/>
            <person name="Dodds P.N."/>
            <person name="Figueroa M."/>
        </authorList>
    </citation>
    <scope>NUCLEOTIDE SEQUENCE [LARGE SCALE GENOMIC DNA]</scope>
    <source>
        <strain evidence="4">21-0</strain>
    </source>
</reference>
<dbReference type="GO" id="GO:0004842">
    <property type="term" value="F:ubiquitin-protein transferase activity"/>
    <property type="evidence" value="ECO:0007669"/>
    <property type="project" value="InterPro"/>
</dbReference>
<protein>
    <submittedName>
        <fullName evidence="4">GID complex subunit containing RING finger motif</fullName>
    </submittedName>
</protein>
<sequence>MSSRIKHDDILLLEQPLLKVPTDALRSSLRSTQRVLERDFDRLNTSLKEAAGSSSRPNDGNDHQATVVDVEKGNETIKVIDGLLSKARGLKRKLDDTYNNPRTGMGPSLSRIKARIDHLQNLYSSEYSTDLAYKKFSQTRLDRHLVDFMLRSGHTQSAQSLSKVAGVEMLTDAPLFSELARIEKALTDHSCTEALAWCKENAAALKKTQSSLEFELRYQEFIELVKAKKFTEAISYSQKQLVPWQSTRLAEISQVMTLLAFDQRTRCPPYARLYDESRWVDLLTSFRSTLFALLSIPEQPFLHLSLSVGLASLKLPACYSDPKKPATSTTEDLEMTPPSFQTRLPNPGEFIGASSATTSLGNAAITTNSHLAPPSNYDPSLVQRMESDHRPSAQRNPDCPTCDPAGLGELAKECPWSHHVNSIIVCGLTGKVVNDGDGLAVLPNGRVYSRDGLERLACKDDGRFSLSLGRYQKDAALQRSPESSVPQIPLALGVNDHRSVKTSCPVWHDDGSDVVLDVTSKLSYSSSLLRRCSLVEDSSCSTEPLPSPARARHVVFAGTAVSNFPIVVWCSTYLPVENIHRQNQAEMVFQPGRSLAVYGALLLLITGTSVQYSSSILVKRVCQPTMEEKIPLAFSRPADPTLVEGPLHLRRSETEFGMSSGPIDQLQAYHNGQPNFTHDGHGGYSRIVEEANNNSQIKPRESGHPGNGNGVAFNLDQGMAIPPPRKKQEERMVSFKHFMTTIKTVLKLENNFLVAGQLDNWLQNPGPLLNLSDLIDHTLEFIKIALKSEYAKLSKGRSDEEIKYFLMKQCGKMTLEEGIELFHPGTPEDQKKSMRIFALGLLAFNKNISSTEHSWSAQDLQELLRRWNRFSGPDRKPTWISWSEFDGLVVKVVGFHPEKLEELRWYLKHLMLWEIGDENQKLPLEELVHHTLLWGKENDVFLFNAHIRDFYDLFYFEDLLSKGFMRHITTNRNLDKKITSLGIKLSKEKQDSFKEFIKIKLQTGKPNFDLGNVGLKQWEFLFEDWKKSTGQTTLETQPPKGEEKTNAMFDTPKLDQPIGTDEHMEEIGNPISFRYFIILSRRVLDLDIKALGHLETSLIKFKTAPFMNVSKLLKHTLDWLRDNFESKYIELLKQKSEVDIRNDFKKNYNNPTFDEIIEFHLPETSEKERLSMRKFVLGLSAVDGNKPAGYQWDFVDVQEIFRHWNRVSGPEKESRLISLSNFNDIVPNIFGVPPESVISLNNYFKNLMLWEMKNEKEEISLRELIHYTLLWIKFDNLESKWNNSYFQIYMWNIEKRLYNYLCNIRPHLSETIDSLDPDFPIDQKREFLLYLETEWQMCALHENSLRPDYLKGCIKDWKTNTDETMNPIGNHEAVYSSKMDPMISVKRFGIVGGCLYLEKYPDFIEFLLKLSTVETMKFSDLIIHVANWLKSKGEFGSPSIELISDQDWSDLMVKFALELNKLSVEDFFKLHPDLSHQKKSFWSFISKRHRNKTSWDVWDSEKVEKLHEEWKTRSKWSVWWENLKNKISKLWRKLMESLKGSSTRAYKSSK</sequence>
<dbReference type="InterPro" id="IPR006594">
    <property type="entry name" value="LisH"/>
</dbReference>
<evidence type="ECO:0000259" key="3">
    <source>
        <dbReference type="PROSITE" id="PS50897"/>
    </source>
</evidence>
<dbReference type="PANTHER" id="PTHR12170:SF2">
    <property type="entry name" value="E3 UBIQUITIN-PROTEIN TRANSFERASE MAEA"/>
    <property type="match status" value="1"/>
</dbReference>
<dbReference type="GO" id="GO:0005634">
    <property type="term" value="C:nucleus"/>
    <property type="evidence" value="ECO:0007669"/>
    <property type="project" value="TreeGrafter"/>
</dbReference>
<dbReference type="InterPro" id="IPR006595">
    <property type="entry name" value="CTLH_C"/>
</dbReference>
<dbReference type="SMART" id="SM00757">
    <property type="entry name" value="CRA"/>
    <property type="match status" value="1"/>
</dbReference>
<feature type="region of interest" description="Disordered" evidence="2">
    <location>
        <begin position="1030"/>
        <end position="1053"/>
    </location>
</feature>
<dbReference type="Proteomes" id="UP000324748">
    <property type="component" value="Unassembled WGS sequence"/>
</dbReference>
<dbReference type="PANTHER" id="PTHR12170">
    <property type="entry name" value="MACROPHAGE ERYTHROBLAST ATTACHER-RELATED"/>
    <property type="match status" value="1"/>
</dbReference>
<feature type="region of interest" description="Disordered" evidence="2">
    <location>
        <begin position="322"/>
        <end position="352"/>
    </location>
</feature>
<accession>A0A5B0LRF5</accession>
<keyword evidence="5" id="KW-1185">Reference proteome</keyword>
<evidence type="ECO:0000256" key="2">
    <source>
        <dbReference type="SAM" id="MobiDB-lite"/>
    </source>
</evidence>
<feature type="domain" description="CTLH" evidence="3">
    <location>
        <begin position="176"/>
        <end position="232"/>
    </location>
</feature>
<dbReference type="GO" id="GO:0034657">
    <property type="term" value="C:GID complex"/>
    <property type="evidence" value="ECO:0007669"/>
    <property type="project" value="TreeGrafter"/>
</dbReference>
<comment type="caution">
    <text evidence="4">The sequence shown here is derived from an EMBL/GenBank/DDBJ whole genome shotgun (WGS) entry which is preliminary data.</text>
</comment>
<dbReference type="GO" id="GO:0043161">
    <property type="term" value="P:proteasome-mediated ubiquitin-dependent protein catabolic process"/>
    <property type="evidence" value="ECO:0007669"/>
    <property type="project" value="InterPro"/>
</dbReference>
<dbReference type="PROSITE" id="PS50897">
    <property type="entry name" value="CTLH"/>
    <property type="match status" value="1"/>
</dbReference>
<dbReference type="InterPro" id="IPR024964">
    <property type="entry name" value="CTLH/CRA"/>
</dbReference>
<evidence type="ECO:0000313" key="4">
    <source>
        <dbReference type="EMBL" id="KAA1066430.1"/>
    </source>
</evidence>
<name>A0A5B0LRF5_PUCGR</name>
<proteinExistence type="inferred from homology"/>
<dbReference type="OrthoDB" id="1933455at2759"/>
<dbReference type="SMART" id="SM00668">
    <property type="entry name" value="CTLH"/>
    <property type="match status" value="1"/>
</dbReference>
<organism evidence="4 5">
    <name type="scientific">Puccinia graminis f. sp. tritici</name>
    <dbReference type="NCBI Taxonomy" id="56615"/>
    <lineage>
        <taxon>Eukaryota</taxon>
        <taxon>Fungi</taxon>
        <taxon>Dikarya</taxon>
        <taxon>Basidiomycota</taxon>
        <taxon>Pucciniomycotina</taxon>
        <taxon>Pucciniomycetes</taxon>
        <taxon>Pucciniales</taxon>
        <taxon>Pucciniaceae</taxon>
        <taxon>Puccinia</taxon>
    </lineage>
</organism>
<dbReference type="PROSITE" id="PS50896">
    <property type="entry name" value="LISH"/>
    <property type="match status" value="1"/>
</dbReference>
<gene>
    <name evidence="4" type="primary">FYV10_1</name>
    <name evidence="4" type="ORF">PGT21_030294</name>
</gene>
<dbReference type="InterPro" id="IPR045098">
    <property type="entry name" value="Fyv10_fam"/>
</dbReference>
<dbReference type="Pfam" id="PF10607">
    <property type="entry name" value="CTLH"/>
    <property type="match status" value="1"/>
</dbReference>
<comment type="similarity">
    <text evidence="1">Belongs to the FYV10 family.</text>
</comment>
<evidence type="ECO:0000256" key="1">
    <source>
        <dbReference type="ARBA" id="ARBA00010615"/>
    </source>
</evidence>
<evidence type="ECO:0000313" key="5">
    <source>
        <dbReference type="Proteomes" id="UP000324748"/>
    </source>
</evidence>
<dbReference type="InterPro" id="IPR013144">
    <property type="entry name" value="CRA_dom"/>
</dbReference>